<organism evidence="1 2">
    <name type="scientific">Giardia intestinalis</name>
    <name type="common">Giardia lamblia</name>
    <dbReference type="NCBI Taxonomy" id="5741"/>
    <lineage>
        <taxon>Eukaryota</taxon>
        <taxon>Metamonada</taxon>
        <taxon>Diplomonadida</taxon>
        <taxon>Hexamitidae</taxon>
        <taxon>Giardiinae</taxon>
        <taxon>Giardia</taxon>
    </lineage>
</organism>
<dbReference type="PANTHER" id="PTHR43582:SF2">
    <property type="entry name" value="LINEARMYCIN RESISTANCE ATP-BINDING PROTEIN LNRL"/>
    <property type="match status" value="1"/>
</dbReference>
<keyword evidence="1" id="KW-0547">Nucleotide-binding</keyword>
<feature type="non-terminal residue" evidence="1">
    <location>
        <position position="1"/>
    </location>
</feature>
<dbReference type="VEuPathDB" id="GiardiaDB:GL50803_0087446"/>
<dbReference type="VEuPathDB" id="GiardiaDB:QR46_0867"/>
<dbReference type="AlphaFoldDB" id="V6U4B1"/>
<name>V6U4B1_GIAIN</name>
<dbReference type="PANTHER" id="PTHR43582">
    <property type="entry name" value="LINEARMYCIN RESISTANCE ATP-BINDING PROTEIN LNRL"/>
    <property type="match status" value="1"/>
</dbReference>
<protein>
    <submittedName>
        <fullName evidence="1">ABC transporter ATP-binding protein</fullName>
    </submittedName>
</protein>
<dbReference type="VEuPathDB" id="GiardiaDB:DHA2_87446"/>
<dbReference type="GO" id="GO:0005524">
    <property type="term" value="F:ATP binding"/>
    <property type="evidence" value="ECO:0007669"/>
    <property type="project" value="UniProtKB-KW"/>
</dbReference>
<comment type="caution">
    <text evidence="1">The sequence shown here is derived from an EMBL/GenBank/DDBJ whole genome shotgun (WGS) entry which is preliminary data.</text>
</comment>
<dbReference type="Proteomes" id="UP000018040">
    <property type="component" value="Unassembled WGS sequence"/>
</dbReference>
<dbReference type="EMBL" id="AHHH01000005">
    <property type="protein sequence ID" value="ESU45467.1"/>
    <property type="molecule type" value="Genomic_DNA"/>
</dbReference>
<sequence length="115" mass="12190">VHIGKASTKQVMHNIHAAGILDGISDAAAALAMADADTVHGKLKVGKIKLRQVTSKIVIVELPKLPLSAVVAVYRGLKALEIVRSVALRSPNLEPIFTEYALLSERKDDGSAVSL</sequence>
<reference evidence="1 2" key="2">
    <citation type="journal article" date="2013" name="Genome Biol. Evol.">
        <title>Genome sequencing of Giardia lamblia genotypes A2 and B isolates (DH and GS) and comparative analysis with the genomes of genotypes A1 and E (WB and Pig).</title>
        <authorList>
            <person name="Adam R.D."/>
            <person name="Dahlstrom E.W."/>
            <person name="Martens C.A."/>
            <person name="Bruno D.P."/>
            <person name="Barbian K.D."/>
            <person name="Ricklefs S.M."/>
            <person name="Hernandez M.M."/>
            <person name="Narla N.P."/>
            <person name="Patel R.B."/>
            <person name="Porcella S.F."/>
            <person name="Nash T.E."/>
        </authorList>
    </citation>
    <scope>NUCLEOTIDE SEQUENCE [LARGE SCALE GENOMIC DNA]</scope>
    <source>
        <strain evidence="1 2">GS</strain>
    </source>
</reference>
<proteinExistence type="predicted"/>
<gene>
    <name evidence="1" type="ORF">GSB_150928</name>
</gene>
<keyword evidence="1" id="KW-0067">ATP-binding</keyword>
<evidence type="ECO:0000313" key="2">
    <source>
        <dbReference type="Proteomes" id="UP000018040"/>
    </source>
</evidence>
<evidence type="ECO:0000313" key="1">
    <source>
        <dbReference type="EMBL" id="ESU45467.1"/>
    </source>
</evidence>
<dbReference type="VEuPathDB" id="GiardiaDB:GL50581_2283"/>
<reference evidence="2" key="1">
    <citation type="submission" date="2012-02" db="EMBL/GenBank/DDBJ databases">
        <title>Genome sequencing of Giardia lamblia Genotypes A2 and B isolates (DH and GS) and comparative analysis with the genomes of Genotypes A1 and E (WB and Pig).</title>
        <authorList>
            <person name="Adam R."/>
            <person name="Dahlstrom E."/>
            <person name="Martens C."/>
            <person name="Bruno D."/>
            <person name="Barbian K."/>
            <person name="Porcella S.F."/>
            <person name="Nash T."/>
        </authorList>
    </citation>
    <scope>NUCLEOTIDE SEQUENCE</scope>
    <source>
        <strain evidence="2">GS</strain>
    </source>
</reference>
<accession>V6U4B1</accession>